<name>A0A131YK91_RHIAP</name>
<evidence type="ECO:0000256" key="1">
    <source>
        <dbReference type="SAM" id="MobiDB-lite"/>
    </source>
</evidence>
<evidence type="ECO:0000313" key="2">
    <source>
        <dbReference type="EMBL" id="JAP78965.1"/>
    </source>
</evidence>
<proteinExistence type="predicted"/>
<feature type="compositionally biased region" description="Basic and acidic residues" evidence="1">
    <location>
        <begin position="13"/>
        <end position="24"/>
    </location>
</feature>
<protein>
    <submittedName>
        <fullName evidence="2">Tick transposon</fullName>
    </submittedName>
</protein>
<sequence length="201" mass="22796">MVAVAQKLKHSLRTRDVSESVPPREKRKKIVAMPLLHQVSHNLKRTGKRAGVEVVFSAPKKLAGMCKKVNRRNGESHRCSVRHVKQFVERKKGVIYSLPLSCGKQYVGQTGRCINQRLKEHHDNVARVATCGHVAEHCRDCRSDENHSEPCEPMYRDCNMIGKHRDALTREIQEAHVIAKLQDMCISAPLSSIVPKRNQIP</sequence>
<accession>A0A131YK91</accession>
<dbReference type="EMBL" id="GEDV01009592">
    <property type="protein sequence ID" value="JAP78965.1"/>
    <property type="molecule type" value="Transcribed_RNA"/>
</dbReference>
<feature type="region of interest" description="Disordered" evidence="1">
    <location>
        <begin position="1"/>
        <end position="25"/>
    </location>
</feature>
<organism evidence="2">
    <name type="scientific">Rhipicephalus appendiculatus</name>
    <name type="common">Brown ear tick</name>
    <dbReference type="NCBI Taxonomy" id="34631"/>
    <lineage>
        <taxon>Eukaryota</taxon>
        <taxon>Metazoa</taxon>
        <taxon>Ecdysozoa</taxon>
        <taxon>Arthropoda</taxon>
        <taxon>Chelicerata</taxon>
        <taxon>Arachnida</taxon>
        <taxon>Acari</taxon>
        <taxon>Parasitiformes</taxon>
        <taxon>Ixodida</taxon>
        <taxon>Ixodoidea</taxon>
        <taxon>Ixodidae</taxon>
        <taxon>Rhipicephalinae</taxon>
        <taxon>Rhipicephalus</taxon>
        <taxon>Rhipicephalus</taxon>
    </lineage>
</organism>
<reference evidence="2" key="1">
    <citation type="journal article" date="2016" name="Ticks Tick Borne Dis.">
        <title>De novo assembly and annotation of the salivary gland transcriptome of Rhipicephalus appendiculatus male and female ticks during blood feeding.</title>
        <authorList>
            <person name="de Castro M.H."/>
            <person name="de Klerk D."/>
            <person name="Pienaar R."/>
            <person name="Latif A.A."/>
            <person name="Rees D.J."/>
            <person name="Mans B.J."/>
        </authorList>
    </citation>
    <scope>NUCLEOTIDE SEQUENCE</scope>
    <source>
        <tissue evidence="2">Salivary glands</tissue>
    </source>
</reference>
<dbReference type="AlphaFoldDB" id="A0A131YK91"/>